<evidence type="ECO:0000256" key="6">
    <source>
        <dbReference type="SAM" id="Phobius"/>
    </source>
</evidence>
<evidence type="ECO:0000313" key="8">
    <source>
        <dbReference type="Proteomes" id="UP000325177"/>
    </source>
</evidence>
<evidence type="ECO:0000256" key="1">
    <source>
        <dbReference type="ARBA" id="ARBA00004651"/>
    </source>
</evidence>
<dbReference type="AlphaFoldDB" id="A0A5P1UVI1"/>
<dbReference type="Pfam" id="PF13440">
    <property type="entry name" value="Polysacc_synt_3"/>
    <property type="match status" value="1"/>
</dbReference>
<keyword evidence="2" id="KW-1003">Cell membrane</keyword>
<dbReference type="EMBL" id="CP043909">
    <property type="protein sequence ID" value="QER40989.1"/>
    <property type="molecule type" value="Genomic_DNA"/>
</dbReference>
<evidence type="ECO:0000256" key="5">
    <source>
        <dbReference type="ARBA" id="ARBA00023136"/>
    </source>
</evidence>
<evidence type="ECO:0000256" key="3">
    <source>
        <dbReference type="ARBA" id="ARBA00022692"/>
    </source>
</evidence>
<evidence type="ECO:0000256" key="4">
    <source>
        <dbReference type="ARBA" id="ARBA00022989"/>
    </source>
</evidence>
<keyword evidence="3 6" id="KW-0812">Transmembrane</keyword>
<organism evidence="7 8">
    <name type="scientific">Acinetobacter suaedae</name>
    <dbReference type="NCBI Taxonomy" id="2609668"/>
    <lineage>
        <taxon>Bacteria</taxon>
        <taxon>Pseudomonadati</taxon>
        <taxon>Pseudomonadota</taxon>
        <taxon>Gammaproteobacteria</taxon>
        <taxon>Moraxellales</taxon>
        <taxon>Moraxellaceae</taxon>
        <taxon>Acinetobacter</taxon>
    </lineage>
</organism>
<sequence length="465" mass="51224">MKDRCCFWTLIVNSLLEKVNRKLNAQGGLLKSVGLLVGGTAGAQLLLIAATPFLTRLYSPSDFGILAAFVALLAFFTVVANGRYELAIHLPEKIEDTVAITVLAFLCLLFTTFIASVSTILLSKPIASLLNAPQLASYLWLLPFSIFFIGLYQICNAWCVRQKQYKAIASTRVIQSIVTLLIQLSTFKLSALGLLLGQAVGQGAGSLKLSLQAIRNTKEFRKVQFVQIKAVAKRYKSFPIYSTWTGLFNTASLQLAPLVFLSLFGATVAGLYALTLKLVSLPISLIGQAIGSVFLSEAPKANREGRLNTLVLQFNKKLVQLGCLPTAILIVFGPELFAFVLGEQWYKAGEYAQWLAPWIFLQFQWTPLSNLTVVLELQKEALISQLLTFFARFGALFVAIGLEVGADSAIQLFAVVSAIVYFLMISYYFIRAKVSLINIMRTNILYLVPVLGVVFFIKWSLDAVI</sequence>
<feature type="transmembrane region" description="Helical" evidence="6">
    <location>
        <begin position="135"/>
        <end position="155"/>
    </location>
</feature>
<comment type="subcellular location">
    <subcellularLocation>
        <location evidence="1">Cell membrane</location>
        <topology evidence="1">Multi-pass membrane protein</topology>
    </subcellularLocation>
</comment>
<feature type="transmembrane region" description="Helical" evidence="6">
    <location>
        <begin position="318"/>
        <end position="342"/>
    </location>
</feature>
<dbReference type="PANTHER" id="PTHR30250:SF28">
    <property type="entry name" value="POLYSACCHARIDE BIOSYNTHESIS PROTEIN"/>
    <property type="match status" value="1"/>
</dbReference>
<feature type="transmembrane region" description="Helical" evidence="6">
    <location>
        <begin position="442"/>
        <end position="461"/>
    </location>
</feature>
<feature type="transmembrane region" description="Helical" evidence="6">
    <location>
        <begin position="98"/>
        <end position="123"/>
    </location>
</feature>
<evidence type="ECO:0000313" key="7">
    <source>
        <dbReference type="EMBL" id="QER40989.1"/>
    </source>
</evidence>
<feature type="transmembrane region" description="Helical" evidence="6">
    <location>
        <begin position="354"/>
        <end position="375"/>
    </location>
</feature>
<evidence type="ECO:0000256" key="2">
    <source>
        <dbReference type="ARBA" id="ARBA00022475"/>
    </source>
</evidence>
<name>A0A5P1UVI1_9GAMM</name>
<proteinExistence type="predicted"/>
<feature type="transmembrane region" description="Helical" evidence="6">
    <location>
        <begin position="63"/>
        <end position="86"/>
    </location>
</feature>
<keyword evidence="8" id="KW-1185">Reference proteome</keyword>
<feature type="transmembrane region" description="Helical" evidence="6">
    <location>
        <begin position="408"/>
        <end position="430"/>
    </location>
</feature>
<dbReference type="Proteomes" id="UP000325177">
    <property type="component" value="Chromosome"/>
</dbReference>
<gene>
    <name evidence="7" type="ORF">F2A31_15320</name>
</gene>
<feature type="transmembrane region" description="Helical" evidence="6">
    <location>
        <begin position="382"/>
        <end position="402"/>
    </location>
</feature>
<protein>
    <submittedName>
        <fullName evidence="7">Oligosaccharide flippase family protein</fullName>
    </submittedName>
</protein>
<feature type="transmembrane region" description="Helical" evidence="6">
    <location>
        <begin position="255"/>
        <end position="273"/>
    </location>
</feature>
<keyword evidence="5 6" id="KW-0472">Membrane</keyword>
<dbReference type="KEGG" id="asue:F2A31_15320"/>
<keyword evidence="4 6" id="KW-1133">Transmembrane helix</keyword>
<reference evidence="7 8" key="1">
    <citation type="submission" date="2019-09" db="EMBL/GenBank/DDBJ databases">
        <title>Acinetobacter sp. C16S1 isolated from saline soil.</title>
        <authorList>
            <person name="Xu L."/>
            <person name="Sun J.-Q."/>
        </authorList>
    </citation>
    <scope>NUCLEOTIDE SEQUENCE [LARGE SCALE GENOMIC DNA]</scope>
    <source>
        <strain evidence="7 8">C16S1</strain>
    </source>
</reference>
<dbReference type="InterPro" id="IPR050833">
    <property type="entry name" value="Poly_Biosynth_Transport"/>
</dbReference>
<dbReference type="PANTHER" id="PTHR30250">
    <property type="entry name" value="PST FAMILY PREDICTED COLANIC ACID TRANSPORTER"/>
    <property type="match status" value="1"/>
</dbReference>
<dbReference type="GO" id="GO:0005886">
    <property type="term" value="C:plasma membrane"/>
    <property type="evidence" value="ECO:0007669"/>
    <property type="project" value="UniProtKB-SubCell"/>
</dbReference>
<accession>A0A5P1UVI1</accession>
<feature type="transmembrane region" description="Helical" evidence="6">
    <location>
        <begin position="28"/>
        <end position="51"/>
    </location>
</feature>